<keyword evidence="5" id="KW-0812">Transmembrane</keyword>
<keyword evidence="9" id="KW-0675">Receptor</keyword>
<dbReference type="Gene3D" id="3.80.10.10">
    <property type="entry name" value="Ribonuclease Inhibitor"/>
    <property type="match status" value="1"/>
</dbReference>
<organism evidence="12 13">
    <name type="scientific">Hibiscus sabdariffa</name>
    <name type="common">roselle</name>
    <dbReference type="NCBI Taxonomy" id="183260"/>
    <lineage>
        <taxon>Eukaryota</taxon>
        <taxon>Viridiplantae</taxon>
        <taxon>Streptophyta</taxon>
        <taxon>Embryophyta</taxon>
        <taxon>Tracheophyta</taxon>
        <taxon>Spermatophyta</taxon>
        <taxon>Magnoliopsida</taxon>
        <taxon>eudicotyledons</taxon>
        <taxon>Gunneridae</taxon>
        <taxon>Pentapetalae</taxon>
        <taxon>rosids</taxon>
        <taxon>malvids</taxon>
        <taxon>Malvales</taxon>
        <taxon>Malvaceae</taxon>
        <taxon>Malvoideae</taxon>
        <taxon>Hibiscus</taxon>
    </lineage>
</organism>
<evidence type="ECO:0000313" key="13">
    <source>
        <dbReference type="Proteomes" id="UP001396334"/>
    </source>
</evidence>
<keyword evidence="10" id="KW-0325">Glycoprotein</keyword>
<dbReference type="PANTHER" id="PTHR27004:SF428">
    <property type="entry name" value="OS01G0160600 PROTEIN"/>
    <property type="match status" value="1"/>
</dbReference>
<evidence type="ECO:0000256" key="2">
    <source>
        <dbReference type="ARBA" id="ARBA00009592"/>
    </source>
</evidence>
<comment type="similarity">
    <text evidence="2">Belongs to the RLP family.</text>
</comment>
<evidence type="ECO:0000256" key="4">
    <source>
        <dbReference type="ARBA" id="ARBA00022614"/>
    </source>
</evidence>
<comment type="subcellular location">
    <subcellularLocation>
        <location evidence="1">Cell membrane</location>
        <topology evidence="1">Single-pass type I membrane protein</topology>
    </subcellularLocation>
</comment>
<evidence type="ECO:0000256" key="9">
    <source>
        <dbReference type="ARBA" id="ARBA00023170"/>
    </source>
</evidence>
<gene>
    <name evidence="12" type="ORF">V6N11_068829</name>
</gene>
<keyword evidence="4" id="KW-0433">Leucine-rich repeat</keyword>
<dbReference type="InterPro" id="IPR032675">
    <property type="entry name" value="LRR_dom_sf"/>
</dbReference>
<evidence type="ECO:0000256" key="5">
    <source>
        <dbReference type="ARBA" id="ARBA00022692"/>
    </source>
</evidence>
<keyword evidence="7" id="KW-1133">Transmembrane helix</keyword>
<name>A0ABR2PBC8_9ROSI</name>
<evidence type="ECO:0000256" key="8">
    <source>
        <dbReference type="ARBA" id="ARBA00023136"/>
    </source>
</evidence>
<dbReference type="Proteomes" id="UP001396334">
    <property type="component" value="Unassembled WGS sequence"/>
</dbReference>
<proteinExistence type="inferred from homology"/>
<comment type="caution">
    <text evidence="12">The sequence shown here is derived from an EMBL/GenBank/DDBJ whole genome shotgun (WGS) entry which is preliminary data.</text>
</comment>
<evidence type="ECO:0000256" key="11">
    <source>
        <dbReference type="SAM" id="MobiDB-lite"/>
    </source>
</evidence>
<reference evidence="12 13" key="1">
    <citation type="journal article" date="2024" name="G3 (Bethesda)">
        <title>Genome assembly of Hibiscus sabdariffa L. provides insights into metabolisms of medicinal natural products.</title>
        <authorList>
            <person name="Kim T."/>
        </authorList>
    </citation>
    <scope>NUCLEOTIDE SEQUENCE [LARGE SCALE GENOMIC DNA]</scope>
    <source>
        <strain evidence="12">TK-2024</strain>
        <tissue evidence="12">Old leaves</tissue>
    </source>
</reference>
<keyword evidence="13" id="KW-1185">Reference proteome</keyword>
<evidence type="ECO:0000256" key="10">
    <source>
        <dbReference type="ARBA" id="ARBA00023180"/>
    </source>
</evidence>
<keyword evidence="8" id="KW-0472">Membrane</keyword>
<evidence type="ECO:0000256" key="6">
    <source>
        <dbReference type="ARBA" id="ARBA00022737"/>
    </source>
</evidence>
<sequence length="102" mass="10770">MKRVGKPAGMQELQPTPHSNSGLEQPIESGKSVQYLSSGNHLVGLIPQGNQFNTFPNDSYIGNTGLCGFPVSKGCGHSEPPPATFEEQEAGSAFGLDWIGNP</sequence>
<keyword evidence="3" id="KW-1003">Cell membrane</keyword>
<evidence type="ECO:0000256" key="3">
    <source>
        <dbReference type="ARBA" id="ARBA00022475"/>
    </source>
</evidence>
<feature type="region of interest" description="Disordered" evidence="11">
    <location>
        <begin position="1"/>
        <end position="30"/>
    </location>
</feature>
<feature type="region of interest" description="Disordered" evidence="11">
    <location>
        <begin position="76"/>
        <end position="102"/>
    </location>
</feature>
<evidence type="ECO:0000256" key="1">
    <source>
        <dbReference type="ARBA" id="ARBA00004251"/>
    </source>
</evidence>
<keyword evidence="6" id="KW-0677">Repeat</keyword>
<feature type="compositionally biased region" description="Polar residues" evidence="11">
    <location>
        <begin position="13"/>
        <end position="23"/>
    </location>
</feature>
<dbReference type="PANTHER" id="PTHR27004">
    <property type="entry name" value="RECEPTOR-LIKE PROTEIN 12 ISOFORM X1"/>
    <property type="match status" value="1"/>
</dbReference>
<evidence type="ECO:0000313" key="12">
    <source>
        <dbReference type="EMBL" id="KAK8985576.1"/>
    </source>
</evidence>
<accession>A0ABR2PBC8</accession>
<evidence type="ECO:0000256" key="7">
    <source>
        <dbReference type="ARBA" id="ARBA00022989"/>
    </source>
</evidence>
<protein>
    <submittedName>
        <fullName evidence="12">Uncharacterized protein</fullName>
    </submittedName>
</protein>
<dbReference type="EMBL" id="JBBPBN010000069">
    <property type="protein sequence ID" value="KAK8985576.1"/>
    <property type="molecule type" value="Genomic_DNA"/>
</dbReference>